<comment type="subunit">
    <text evidence="2">Homodimer.</text>
</comment>
<dbReference type="InterPro" id="IPR023927">
    <property type="entry name" value="SbnA"/>
</dbReference>
<dbReference type="InterPro" id="IPR050214">
    <property type="entry name" value="Cys_Synth/Cystath_Beta-Synth"/>
</dbReference>
<comment type="cofactor">
    <cofactor evidence="1">
        <name>pyridoxal 5'-phosphate</name>
        <dbReference type="ChEBI" id="CHEBI:597326"/>
    </cofactor>
</comment>
<dbReference type="RefSeq" id="WP_245339274.1">
    <property type="nucleotide sequence ID" value="NZ_JAGGLD010000004.1"/>
</dbReference>
<evidence type="ECO:0000313" key="6">
    <source>
        <dbReference type="EMBL" id="MBP2001499.1"/>
    </source>
</evidence>
<evidence type="ECO:0000256" key="2">
    <source>
        <dbReference type="ARBA" id="ARBA00011738"/>
    </source>
</evidence>
<dbReference type="Pfam" id="PF00291">
    <property type="entry name" value="PALP"/>
    <property type="match status" value="1"/>
</dbReference>
<name>A0ABS4JIF9_9BACL</name>
<organism evidence="6 7">
    <name type="scientific">Paenibacillus shirakamiensis</name>
    <dbReference type="NCBI Taxonomy" id="1265935"/>
    <lineage>
        <taxon>Bacteria</taxon>
        <taxon>Bacillati</taxon>
        <taxon>Bacillota</taxon>
        <taxon>Bacilli</taxon>
        <taxon>Bacillales</taxon>
        <taxon>Paenibacillaceae</taxon>
        <taxon>Paenibacillus</taxon>
    </lineage>
</organism>
<dbReference type="GO" id="GO:0004124">
    <property type="term" value="F:cysteine synthase activity"/>
    <property type="evidence" value="ECO:0007669"/>
    <property type="project" value="UniProtKB-EC"/>
</dbReference>
<dbReference type="Proteomes" id="UP001519288">
    <property type="component" value="Unassembled WGS sequence"/>
</dbReference>
<dbReference type="Gene3D" id="3.40.50.1100">
    <property type="match status" value="2"/>
</dbReference>
<proteinExistence type="predicted"/>
<accession>A0ABS4JIF9</accession>
<evidence type="ECO:0000256" key="4">
    <source>
        <dbReference type="ARBA" id="ARBA00022898"/>
    </source>
</evidence>
<keyword evidence="7" id="KW-1185">Reference proteome</keyword>
<dbReference type="EMBL" id="JAGGLD010000004">
    <property type="protein sequence ID" value="MBP2001499.1"/>
    <property type="molecule type" value="Genomic_DNA"/>
</dbReference>
<evidence type="ECO:0000256" key="3">
    <source>
        <dbReference type="ARBA" id="ARBA00022679"/>
    </source>
</evidence>
<evidence type="ECO:0000256" key="1">
    <source>
        <dbReference type="ARBA" id="ARBA00001933"/>
    </source>
</evidence>
<reference evidence="6 7" key="1">
    <citation type="submission" date="2021-03" db="EMBL/GenBank/DDBJ databases">
        <title>Genomic Encyclopedia of Type Strains, Phase IV (KMG-IV): sequencing the most valuable type-strain genomes for metagenomic binning, comparative biology and taxonomic classification.</title>
        <authorList>
            <person name="Goeker M."/>
        </authorList>
    </citation>
    <scope>NUCLEOTIDE SEQUENCE [LARGE SCALE GENOMIC DNA]</scope>
    <source>
        <strain evidence="6 7">DSM 26806</strain>
    </source>
</reference>
<dbReference type="InterPro" id="IPR001926">
    <property type="entry name" value="TrpB-like_PALP"/>
</dbReference>
<feature type="domain" description="Tryptophan synthase beta chain-like PALP" evidence="5">
    <location>
        <begin position="18"/>
        <end position="306"/>
    </location>
</feature>
<comment type="caution">
    <text evidence="6">The sequence shown here is derived from an EMBL/GenBank/DDBJ whole genome shotgun (WGS) entry which is preliminary data.</text>
</comment>
<dbReference type="NCBIfam" id="TIGR03945">
    <property type="entry name" value="PLP_SbnA_fam"/>
    <property type="match status" value="1"/>
</dbReference>
<evidence type="ECO:0000259" key="5">
    <source>
        <dbReference type="Pfam" id="PF00291"/>
    </source>
</evidence>
<keyword evidence="3 6" id="KW-0808">Transferase</keyword>
<evidence type="ECO:0000313" key="7">
    <source>
        <dbReference type="Proteomes" id="UP001519288"/>
    </source>
</evidence>
<protein>
    <submittedName>
        <fullName evidence="6">Cysteine synthase A</fullName>
        <ecNumber evidence="6">2.5.1.47</ecNumber>
    </submittedName>
</protein>
<dbReference type="SUPFAM" id="SSF53686">
    <property type="entry name" value="Tryptophan synthase beta subunit-like PLP-dependent enzymes"/>
    <property type="match status" value="1"/>
</dbReference>
<dbReference type="InterPro" id="IPR036052">
    <property type="entry name" value="TrpB-like_PALP_sf"/>
</dbReference>
<gene>
    <name evidence="6" type="ORF">J2Z69_002544</name>
</gene>
<dbReference type="PANTHER" id="PTHR10314">
    <property type="entry name" value="CYSTATHIONINE BETA-SYNTHASE"/>
    <property type="match status" value="1"/>
</dbReference>
<sequence>MVHLKHELSGMKLEGGIADVIGHTPLVPLRRLFEQEEFNVYGKLESMNPGGSSKDRAALHMLREAIQRGDITEESVVIESSSGNLAISLAQLCNYMGLRFICVVDPRTTEQHKRIIRAFGGEIDLVTEPDTATGEFLPARIERVQTLVKMIPQAYWTNQYANPDNAKAHECTTMKEIADQIGPVDYLFCGVSSCGTLKGCADYIQKQGWSTHIIGVDALGSVIFGGPKGARVFPGLGSGIVPGLYEEGLAEKVVYVSDLDCVAGCLSLIRKESILAGASSGGIITAIQQLRNEIPAGATTVAILPDRGERYLDTVFSEGWVERHLSLK</sequence>
<dbReference type="CDD" id="cd01561">
    <property type="entry name" value="CBS_like"/>
    <property type="match status" value="1"/>
</dbReference>
<keyword evidence="4" id="KW-0663">Pyridoxal phosphate</keyword>
<dbReference type="EC" id="2.5.1.47" evidence="6"/>